<evidence type="ECO:0000313" key="1">
    <source>
        <dbReference type="EMBL" id="KIJ97508.1"/>
    </source>
</evidence>
<dbReference type="OrthoDB" id="10539123at2759"/>
<keyword evidence="2" id="KW-1185">Reference proteome</keyword>
<dbReference type="AlphaFoldDB" id="A0A0C9X845"/>
<gene>
    <name evidence="1" type="ORF">K443DRAFT_681456</name>
</gene>
<reference evidence="2" key="2">
    <citation type="submission" date="2015-01" db="EMBL/GenBank/DDBJ databases">
        <title>Evolutionary Origins and Diversification of the Mycorrhizal Mutualists.</title>
        <authorList>
            <consortium name="DOE Joint Genome Institute"/>
            <consortium name="Mycorrhizal Genomics Consortium"/>
            <person name="Kohler A."/>
            <person name="Kuo A."/>
            <person name="Nagy L.G."/>
            <person name="Floudas D."/>
            <person name="Copeland A."/>
            <person name="Barry K.W."/>
            <person name="Cichocki N."/>
            <person name="Veneault-Fourrey C."/>
            <person name="LaButti K."/>
            <person name="Lindquist E.A."/>
            <person name="Lipzen A."/>
            <person name="Lundell T."/>
            <person name="Morin E."/>
            <person name="Murat C."/>
            <person name="Riley R."/>
            <person name="Ohm R."/>
            <person name="Sun H."/>
            <person name="Tunlid A."/>
            <person name="Henrissat B."/>
            <person name="Grigoriev I.V."/>
            <person name="Hibbett D.S."/>
            <person name="Martin F."/>
        </authorList>
    </citation>
    <scope>NUCLEOTIDE SEQUENCE [LARGE SCALE GENOMIC DNA]</scope>
    <source>
        <strain evidence="2">LaAM-08-1</strain>
    </source>
</reference>
<sequence length="58" mass="6326">MPLEFGNDFCTPCEPIAWIWHKGGNDPIGHHPIAVVDVVDVHGISCVQRTTNGNVMSI</sequence>
<reference evidence="1 2" key="1">
    <citation type="submission" date="2014-04" db="EMBL/GenBank/DDBJ databases">
        <authorList>
            <consortium name="DOE Joint Genome Institute"/>
            <person name="Kuo A."/>
            <person name="Kohler A."/>
            <person name="Nagy L.G."/>
            <person name="Floudas D."/>
            <person name="Copeland A."/>
            <person name="Barry K.W."/>
            <person name="Cichocki N."/>
            <person name="Veneault-Fourrey C."/>
            <person name="LaButti K."/>
            <person name="Lindquist E.A."/>
            <person name="Lipzen A."/>
            <person name="Lundell T."/>
            <person name="Morin E."/>
            <person name="Murat C."/>
            <person name="Sun H."/>
            <person name="Tunlid A."/>
            <person name="Henrissat B."/>
            <person name="Grigoriev I.V."/>
            <person name="Hibbett D.S."/>
            <person name="Martin F."/>
            <person name="Nordberg H.P."/>
            <person name="Cantor M.N."/>
            <person name="Hua S.X."/>
        </authorList>
    </citation>
    <scope>NUCLEOTIDE SEQUENCE [LARGE SCALE GENOMIC DNA]</scope>
    <source>
        <strain evidence="1 2">LaAM-08-1</strain>
    </source>
</reference>
<dbReference type="EMBL" id="KN838691">
    <property type="protein sequence ID" value="KIJ97508.1"/>
    <property type="molecule type" value="Genomic_DNA"/>
</dbReference>
<evidence type="ECO:0000313" key="2">
    <source>
        <dbReference type="Proteomes" id="UP000054477"/>
    </source>
</evidence>
<accession>A0A0C9X845</accession>
<organism evidence="1 2">
    <name type="scientific">Laccaria amethystina LaAM-08-1</name>
    <dbReference type="NCBI Taxonomy" id="1095629"/>
    <lineage>
        <taxon>Eukaryota</taxon>
        <taxon>Fungi</taxon>
        <taxon>Dikarya</taxon>
        <taxon>Basidiomycota</taxon>
        <taxon>Agaricomycotina</taxon>
        <taxon>Agaricomycetes</taxon>
        <taxon>Agaricomycetidae</taxon>
        <taxon>Agaricales</taxon>
        <taxon>Agaricineae</taxon>
        <taxon>Hydnangiaceae</taxon>
        <taxon>Laccaria</taxon>
    </lineage>
</organism>
<proteinExistence type="predicted"/>
<dbReference type="Proteomes" id="UP000054477">
    <property type="component" value="Unassembled WGS sequence"/>
</dbReference>
<protein>
    <submittedName>
        <fullName evidence="1">Uncharacterized protein</fullName>
    </submittedName>
</protein>
<dbReference type="HOGENOM" id="CLU_2979419_0_0_1"/>
<name>A0A0C9X845_9AGAR</name>